<evidence type="ECO:0000313" key="3">
    <source>
        <dbReference type="Proteomes" id="UP001416858"/>
    </source>
</evidence>
<name>A0ABP9W1R1_9BACT</name>
<keyword evidence="3" id="KW-1185">Reference proteome</keyword>
<accession>A0ABP9W1R1</accession>
<dbReference type="Pfam" id="PF00535">
    <property type="entry name" value="Glycos_transf_2"/>
    <property type="match status" value="1"/>
</dbReference>
<dbReference type="RefSeq" id="WP_345688328.1">
    <property type="nucleotide sequence ID" value="NZ_BAABRO010000023.1"/>
</dbReference>
<dbReference type="CDD" id="cd00761">
    <property type="entry name" value="Glyco_tranf_GTA_type"/>
    <property type="match status" value="1"/>
</dbReference>
<dbReference type="PANTHER" id="PTHR43685:SF2">
    <property type="entry name" value="GLYCOSYLTRANSFERASE 2-LIKE DOMAIN-CONTAINING PROTEIN"/>
    <property type="match status" value="1"/>
</dbReference>
<evidence type="ECO:0000259" key="1">
    <source>
        <dbReference type="Pfam" id="PF00535"/>
    </source>
</evidence>
<feature type="domain" description="Glycosyltransferase 2-like" evidence="1">
    <location>
        <begin position="4"/>
        <end position="142"/>
    </location>
</feature>
<comment type="caution">
    <text evidence="2">The sequence shown here is derived from an EMBL/GenBank/DDBJ whole genome shotgun (WGS) entry which is preliminary data.</text>
</comment>
<dbReference type="InterPro" id="IPR001173">
    <property type="entry name" value="Glyco_trans_2-like"/>
</dbReference>
<dbReference type="Proteomes" id="UP001416858">
    <property type="component" value="Unassembled WGS sequence"/>
</dbReference>
<sequence>MLTSVVIPLFNKADYIEATLQSAVSQFSEPFGSKEEPSTSAIEVLVVDNGSTDGGPAIVEKFARQHPQVSLLSSPGRGPGHARNFGVSKAVGDWIQFLDADDLLEENHLATLIHEAIKYPSANVIAGGWKEFVDGVPDEFVEKRPASEQDSSKIADATIAASPWAVHAAIVRRDLVLANPWPEHLDGWLAEDNAFWFRICLYGKVAFSDTATALYRTQTENCRTKSDDVQQWYEGVNAAAEENVKTLGESGREPNAVQSSNLMRLYSGLYSQAVAAGNREYAEMAAARANFWLCRCKSSSCSLSLRKILGIQLFEKMRRLINY</sequence>
<evidence type="ECO:0000313" key="2">
    <source>
        <dbReference type="EMBL" id="GAA5510423.1"/>
    </source>
</evidence>
<dbReference type="SUPFAM" id="SSF53448">
    <property type="entry name" value="Nucleotide-diphospho-sugar transferases"/>
    <property type="match status" value="1"/>
</dbReference>
<protein>
    <recommendedName>
        <fullName evidence="1">Glycosyltransferase 2-like domain-containing protein</fullName>
    </recommendedName>
</protein>
<gene>
    <name evidence="2" type="ORF">Rcae01_05931</name>
</gene>
<dbReference type="InterPro" id="IPR029044">
    <property type="entry name" value="Nucleotide-diphossugar_trans"/>
</dbReference>
<organism evidence="2 3">
    <name type="scientific">Novipirellula caenicola</name>
    <dbReference type="NCBI Taxonomy" id="1536901"/>
    <lineage>
        <taxon>Bacteria</taxon>
        <taxon>Pseudomonadati</taxon>
        <taxon>Planctomycetota</taxon>
        <taxon>Planctomycetia</taxon>
        <taxon>Pirellulales</taxon>
        <taxon>Pirellulaceae</taxon>
        <taxon>Novipirellula</taxon>
    </lineage>
</organism>
<reference evidence="2 3" key="1">
    <citation type="submission" date="2024-02" db="EMBL/GenBank/DDBJ databases">
        <title>Rhodopirellula caenicola NBRC 110016.</title>
        <authorList>
            <person name="Ichikawa N."/>
            <person name="Katano-Makiyama Y."/>
            <person name="Hidaka K."/>
        </authorList>
    </citation>
    <scope>NUCLEOTIDE SEQUENCE [LARGE SCALE GENOMIC DNA]</scope>
    <source>
        <strain evidence="2 3">NBRC 110016</strain>
    </source>
</reference>
<dbReference type="Gene3D" id="3.90.550.10">
    <property type="entry name" value="Spore Coat Polysaccharide Biosynthesis Protein SpsA, Chain A"/>
    <property type="match status" value="1"/>
</dbReference>
<dbReference type="PANTHER" id="PTHR43685">
    <property type="entry name" value="GLYCOSYLTRANSFERASE"/>
    <property type="match status" value="1"/>
</dbReference>
<dbReference type="EMBL" id="BAABRO010000023">
    <property type="protein sequence ID" value="GAA5510423.1"/>
    <property type="molecule type" value="Genomic_DNA"/>
</dbReference>
<proteinExistence type="predicted"/>
<dbReference type="InterPro" id="IPR050834">
    <property type="entry name" value="Glycosyltransf_2"/>
</dbReference>